<evidence type="ECO:0000256" key="1">
    <source>
        <dbReference type="ARBA" id="ARBA00023125"/>
    </source>
</evidence>
<reference evidence="4 5" key="1">
    <citation type="journal article" date="2013" name="ISME J.">
        <title>Metabolic model for the filamentous 'Candidatus Microthrix parvicella' based on genomic and metagenomic analyses.</title>
        <authorList>
            <person name="Jon McIlroy S."/>
            <person name="Kristiansen R."/>
            <person name="Albertsen M."/>
            <person name="Michael Karst S."/>
            <person name="Rossetti S."/>
            <person name="Lund Nielsen J."/>
            <person name="Tandoi V."/>
            <person name="James Seviour R."/>
            <person name="Nielsen P.H."/>
        </authorList>
    </citation>
    <scope>NUCLEOTIDE SEQUENCE [LARGE SCALE GENOMIC DNA]</scope>
    <source>
        <strain evidence="4 5">RN1</strain>
    </source>
</reference>
<evidence type="ECO:0000259" key="3">
    <source>
        <dbReference type="PROSITE" id="PS50943"/>
    </source>
</evidence>
<dbReference type="EMBL" id="CANL01000056">
    <property type="protein sequence ID" value="CCM65146.1"/>
    <property type="molecule type" value="Genomic_DNA"/>
</dbReference>
<dbReference type="AlphaFoldDB" id="R4Z696"/>
<organism evidence="4 5">
    <name type="scientific">Candidatus Neomicrothrix parvicella RN1</name>
    <dbReference type="NCBI Taxonomy" id="1229780"/>
    <lineage>
        <taxon>Bacteria</taxon>
        <taxon>Bacillati</taxon>
        <taxon>Actinomycetota</taxon>
        <taxon>Acidimicrobiia</taxon>
        <taxon>Acidimicrobiales</taxon>
        <taxon>Microthrixaceae</taxon>
        <taxon>Candidatus Neomicrothrix</taxon>
    </lineage>
</organism>
<dbReference type="OrthoDB" id="70105at2"/>
<dbReference type="STRING" id="1229780.BN381_60050"/>
<evidence type="ECO:0000313" key="5">
    <source>
        <dbReference type="Proteomes" id="UP000018291"/>
    </source>
</evidence>
<name>R4Z696_9ACTN</name>
<comment type="caution">
    <text evidence="4">The sequence shown here is derived from an EMBL/GenBank/DDBJ whole genome shotgun (WGS) entry which is preliminary data.</text>
</comment>
<gene>
    <name evidence="4" type="ORF">BN381_60050</name>
</gene>
<dbReference type="PANTHER" id="PTHR46797:SF1">
    <property type="entry name" value="METHYLPHOSPHONATE SYNTHASE"/>
    <property type="match status" value="1"/>
</dbReference>
<dbReference type="InterPro" id="IPR050807">
    <property type="entry name" value="TransReg_Diox_bact_type"/>
</dbReference>
<dbReference type="CDD" id="cd00093">
    <property type="entry name" value="HTH_XRE"/>
    <property type="match status" value="1"/>
</dbReference>
<dbReference type="eggNOG" id="COG1396">
    <property type="taxonomic scope" value="Bacteria"/>
</dbReference>
<feature type="domain" description="HTH cro/C1-type" evidence="3">
    <location>
        <begin position="35"/>
        <end position="89"/>
    </location>
</feature>
<dbReference type="Gene3D" id="1.10.260.40">
    <property type="entry name" value="lambda repressor-like DNA-binding domains"/>
    <property type="match status" value="1"/>
</dbReference>
<dbReference type="InterPro" id="IPR001387">
    <property type="entry name" value="Cro/C1-type_HTH"/>
</dbReference>
<dbReference type="InterPro" id="IPR010982">
    <property type="entry name" value="Lambda_DNA-bd_dom_sf"/>
</dbReference>
<dbReference type="PANTHER" id="PTHR46797">
    <property type="entry name" value="HTH-TYPE TRANSCRIPTIONAL REGULATOR"/>
    <property type="match status" value="1"/>
</dbReference>
<keyword evidence="1" id="KW-0238">DNA-binding</keyword>
<dbReference type="Pfam" id="PF01381">
    <property type="entry name" value="HTH_3"/>
    <property type="match status" value="1"/>
</dbReference>
<feature type="region of interest" description="Disordered" evidence="2">
    <location>
        <begin position="128"/>
        <end position="155"/>
    </location>
</feature>
<dbReference type="SMART" id="SM00530">
    <property type="entry name" value="HTH_XRE"/>
    <property type="match status" value="1"/>
</dbReference>
<dbReference type="SUPFAM" id="SSF47413">
    <property type="entry name" value="lambda repressor-like DNA-binding domains"/>
    <property type="match status" value="1"/>
</dbReference>
<proteinExistence type="predicted"/>
<accession>R4Z696</accession>
<dbReference type="GO" id="GO:0003700">
    <property type="term" value="F:DNA-binding transcription factor activity"/>
    <property type="evidence" value="ECO:0007669"/>
    <property type="project" value="TreeGrafter"/>
</dbReference>
<evidence type="ECO:0000313" key="4">
    <source>
        <dbReference type="EMBL" id="CCM65146.1"/>
    </source>
</evidence>
<dbReference type="GO" id="GO:0005829">
    <property type="term" value="C:cytosol"/>
    <property type="evidence" value="ECO:0007669"/>
    <property type="project" value="TreeGrafter"/>
</dbReference>
<sequence length="155" mass="17277">MAARGGGLGARDRAHSVARVKDEIDRRWDDVGQFIREQRNLGELSLRRLSEMAGISNPYLSQIERGLRRPSAEILQQIARALQISAETLYVRAGILDEPTGVFDLVAEIRRDPHLSEEQKKTLVRIYDSFRRENGNPPPGEAPVGGMGRSSANDD</sequence>
<dbReference type="PROSITE" id="PS50943">
    <property type="entry name" value="HTH_CROC1"/>
    <property type="match status" value="1"/>
</dbReference>
<evidence type="ECO:0000256" key="2">
    <source>
        <dbReference type="SAM" id="MobiDB-lite"/>
    </source>
</evidence>
<dbReference type="HOGENOM" id="CLU_074072_0_0_11"/>
<protein>
    <recommendedName>
        <fullName evidence="3">HTH cro/C1-type domain-containing protein</fullName>
    </recommendedName>
</protein>
<dbReference type="Proteomes" id="UP000018291">
    <property type="component" value="Unassembled WGS sequence"/>
</dbReference>
<dbReference type="GO" id="GO:0003677">
    <property type="term" value="F:DNA binding"/>
    <property type="evidence" value="ECO:0007669"/>
    <property type="project" value="UniProtKB-KW"/>
</dbReference>
<keyword evidence="5" id="KW-1185">Reference proteome</keyword>